<dbReference type="Gene3D" id="3.40.630.30">
    <property type="match status" value="1"/>
</dbReference>
<evidence type="ECO:0000313" key="3">
    <source>
        <dbReference type="Proteomes" id="UP000248827"/>
    </source>
</evidence>
<dbReference type="CDD" id="cd04301">
    <property type="entry name" value="NAT_SF"/>
    <property type="match status" value="1"/>
</dbReference>
<dbReference type="PROSITE" id="PS51186">
    <property type="entry name" value="GNAT"/>
    <property type="match status" value="1"/>
</dbReference>
<gene>
    <name evidence="2" type="ORF">DET54_102388</name>
</gene>
<proteinExistence type="predicted"/>
<dbReference type="InterPro" id="IPR016181">
    <property type="entry name" value="Acyl_CoA_acyltransferase"/>
</dbReference>
<dbReference type="Proteomes" id="UP000248827">
    <property type="component" value="Unassembled WGS sequence"/>
</dbReference>
<name>A0ABX9BQ36_9BACL</name>
<protein>
    <submittedName>
        <fullName evidence="2">Ribosomal protein S18 acetylase RimI-like enzyme</fullName>
    </submittedName>
</protein>
<dbReference type="InterPro" id="IPR000182">
    <property type="entry name" value="GNAT_dom"/>
</dbReference>
<dbReference type="Pfam" id="PF00583">
    <property type="entry name" value="Acetyltransf_1"/>
    <property type="match status" value="1"/>
</dbReference>
<sequence length="160" mass="18690">MAPIYSYRSLMNEDLKNISSFPQSKEELFYISPRFKYPLTPDQILKLLENRYEPTVIVDEESGQVVAYANLYDYKDDVCWLGNVIVSKDFRGKDAANYLLKTMIMKAKSIYKVKQLLLSCHSTNSRGIAFYHKQGFKPIDMRITDLDEQKIITLLMRLEI</sequence>
<evidence type="ECO:0000259" key="1">
    <source>
        <dbReference type="PROSITE" id="PS51186"/>
    </source>
</evidence>
<comment type="caution">
    <text evidence="2">The sequence shown here is derived from an EMBL/GenBank/DDBJ whole genome shotgun (WGS) entry which is preliminary data.</text>
</comment>
<dbReference type="EMBL" id="QLLI01000002">
    <property type="protein sequence ID" value="RAJ00901.1"/>
    <property type="molecule type" value="Genomic_DNA"/>
</dbReference>
<reference evidence="2 3" key="1">
    <citation type="submission" date="2018-06" db="EMBL/GenBank/DDBJ databases">
        <title>Freshwater and sediment microbial communities from various areas in North America, analyzing microbe dynamics in response to fracking.</title>
        <authorList>
            <person name="Lamendella R."/>
        </authorList>
    </citation>
    <scope>NUCLEOTIDE SEQUENCE [LARGE SCALE GENOMIC DNA]</scope>
    <source>
        <strain evidence="2 3">NG-13</strain>
    </source>
</reference>
<accession>A0ABX9BQ36</accession>
<keyword evidence="3" id="KW-1185">Reference proteome</keyword>
<feature type="domain" description="N-acetyltransferase" evidence="1">
    <location>
        <begin position="16"/>
        <end position="160"/>
    </location>
</feature>
<evidence type="ECO:0000313" key="2">
    <source>
        <dbReference type="EMBL" id="RAJ00901.1"/>
    </source>
</evidence>
<dbReference type="RefSeq" id="WP_258403542.1">
    <property type="nucleotide sequence ID" value="NZ_QLLI01000002.1"/>
</dbReference>
<dbReference type="SUPFAM" id="SSF55729">
    <property type="entry name" value="Acyl-CoA N-acyltransferases (Nat)"/>
    <property type="match status" value="1"/>
</dbReference>
<organism evidence="2 3">
    <name type="scientific">Paenibacillus pabuli</name>
    <dbReference type="NCBI Taxonomy" id="1472"/>
    <lineage>
        <taxon>Bacteria</taxon>
        <taxon>Bacillati</taxon>
        <taxon>Bacillota</taxon>
        <taxon>Bacilli</taxon>
        <taxon>Bacillales</taxon>
        <taxon>Paenibacillaceae</taxon>
        <taxon>Paenibacillus</taxon>
    </lineage>
</organism>